<dbReference type="NCBIfam" id="TIGR00532">
    <property type="entry name" value="HMG_CoA_R_NAD"/>
    <property type="match status" value="1"/>
</dbReference>
<dbReference type="CDD" id="cd00644">
    <property type="entry name" value="HMG-CoA_reductase_classII"/>
    <property type="match status" value="1"/>
</dbReference>
<dbReference type="GO" id="GO:0003985">
    <property type="term" value="F:acetyl-CoA C-acetyltransferase activity"/>
    <property type="evidence" value="ECO:0007669"/>
    <property type="project" value="UniProtKB-EC"/>
</dbReference>
<dbReference type="PANTHER" id="PTHR10572:SF24">
    <property type="entry name" value="3-HYDROXY-3-METHYLGLUTARYL-COENZYME A REDUCTASE"/>
    <property type="match status" value="1"/>
</dbReference>
<dbReference type="InterPro" id="IPR004553">
    <property type="entry name" value="HMG_CoA_Rdtase_bac-typ"/>
</dbReference>
<dbReference type="PROSITE" id="PS50065">
    <property type="entry name" value="HMG_COA_REDUCTASE_4"/>
    <property type="match status" value="1"/>
</dbReference>
<name>A0ABP0EQQ7_9LACO</name>
<dbReference type="InterPro" id="IPR009023">
    <property type="entry name" value="HMG_CoA_Rdtase_NAD(P)-bd_sf"/>
</dbReference>
<dbReference type="Proteomes" id="UP001314241">
    <property type="component" value="Unassembled WGS sequence"/>
</dbReference>
<dbReference type="EC" id="1.1.1.88" evidence="3"/>
<keyword evidence="2 3" id="KW-0560">Oxidoreductase</keyword>
<comment type="similarity">
    <text evidence="1 3">Belongs to the HMG-CoA reductase family.</text>
</comment>
<comment type="pathway">
    <text evidence="3">Metabolic intermediate metabolism; (R)-mevalonate degradation; (S)-3-hydroxy-3-methylglutaryl-CoA from (R)-mevalonate: step 1/1.</text>
</comment>
<keyword evidence="3" id="KW-0520">NAD</keyword>
<organism evidence="4 5">
    <name type="scientific">Eupransor demetentiae</name>
    <dbReference type="NCBI Taxonomy" id="3109584"/>
    <lineage>
        <taxon>Bacteria</taxon>
        <taxon>Bacillati</taxon>
        <taxon>Bacillota</taxon>
        <taxon>Bacilli</taxon>
        <taxon>Lactobacillales</taxon>
        <taxon>Lactobacillaceae</taxon>
        <taxon>Eupransor</taxon>
    </lineage>
</organism>
<dbReference type="Pfam" id="PF00368">
    <property type="entry name" value="HMG-CoA_red"/>
    <property type="match status" value="1"/>
</dbReference>
<evidence type="ECO:0000313" key="4">
    <source>
        <dbReference type="EMBL" id="CAK8054521.1"/>
    </source>
</evidence>
<comment type="catalytic activity">
    <reaction evidence="3">
        <text>(R)-mevalonate + 2 NAD(+) + CoA = (3S)-3-hydroxy-3-methylglutaryl-CoA + 2 NADH + 2 H(+)</text>
        <dbReference type="Rhea" id="RHEA:14833"/>
        <dbReference type="ChEBI" id="CHEBI:15378"/>
        <dbReference type="ChEBI" id="CHEBI:36464"/>
        <dbReference type="ChEBI" id="CHEBI:43074"/>
        <dbReference type="ChEBI" id="CHEBI:57287"/>
        <dbReference type="ChEBI" id="CHEBI:57540"/>
        <dbReference type="ChEBI" id="CHEBI:57945"/>
        <dbReference type="EC" id="1.1.1.88"/>
    </reaction>
</comment>
<accession>A0ABP0EQQ7</accession>
<evidence type="ECO:0000256" key="2">
    <source>
        <dbReference type="ARBA" id="ARBA00023002"/>
    </source>
</evidence>
<dbReference type="GO" id="GO:0140643">
    <property type="term" value="F:hydroxymethylglutaryl-CoA reductase (NADH) activity"/>
    <property type="evidence" value="ECO:0007669"/>
    <property type="project" value="UniProtKB-EC"/>
</dbReference>
<keyword evidence="4" id="KW-0012">Acyltransferase</keyword>
<dbReference type="RefSeq" id="WP_349642069.1">
    <property type="nucleotide sequence ID" value="NZ_CAWVOH010000002.1"/>
</dbReference>
<protein>
    <recommendedName>
        <fullName evidence="3">3-hydroxy-3-methylglutaryl coenzyme A reductase</fullName>
        <shortName evidence="3">HMG-CoA reductase</shortName>
        <ecNumber evidence="3">1.1.1.88</ecNumber>
    </recommendedName>
</protein>
<evidence type="ECO:0000256" key="3">
    <source>
        <dbReference type="RuleBase" id="RU361219"/>
    </source>
</evidence>
<gene>
    <name evidence="4" type="ORF">R54876_GBNLAHCA_01090</name>
</gene>
<proteinExistence type="inferred from homology"/>
<comment type="caution">
    <text evidence="4">The sequence shown here is derived from an EMBL/GenBank/DDBJ whole genome shotgun (WGS) entry which is preliminary data.</text>
</comment>
<dbReference type="Gene3D" id="3.90.770.10">
    <property type="entry name" value="3-hydroxy-3-methylglutaryl-coenzyme A Reductase, Chain A, domain 2"/>
    <property type="match status" value="2"/>
</dbReference>
<keyword evidence="4" id="KW-0808">Transferase</keyword>
<dbReference type="EMBL" id="CAWVOH010000002">
    <property type="protein sequence ID" value="CAK8054521.1"/>
    <property type="molecule type" value="Genomic_DNA"/>
</dbReference>
<evidence type="ECO:0000313" key="5">
    <source>
        <dbReference type="Proteomes" id="UP001314241"/>
    </source>
</evidence>
<reference evidence="4 5" key="1">
    <citation type="submission" date="2024-01" db="EMBL/GenBank/DDBJ databases">
        <authorList>
            <person name="Botero Cardona J."/>
        </authorList>
    </citation>
    <scope>NUCLEOTIDE SEQUENCE [LARGE SCALE GENOMIC DNA]</scope>
    <source>
        <strain evidence="4 5">LMG 33000</strain>
    </source>
</reference>
<evidence type="ECO:0000256" key="1">
    <source>
        <dbReference type="ARBA" id="ARBA00007661"/>
    </source>
</evidence>
<dbReference type="PANTHER" id="PTHR10572">
    <property type="entry name" value="3-HYDROXY-3-METHYLGLUTARYL-COENZYME A REDUCTASE"/>
    <property type="match status" value="1"/>
</dbReference>
<sequence length="411" mass="44105">MDKKFYQLSPQGRIRAMDLSEDEQAEFFLDQSADNALLIENYVTDFRVPLGIVRNFLLDGKEYQLPLATEEPSVVAAANNGNRMLAKQGGIKAIVPEQAYTTGQLLFAGVDFAELEAFVAEHEEEIFAKAKAARPSIYRRGGGLLKVSARDLRVGTASVDFAIDTQAAMGANIVNTILEAEKEVFEPFAKEIVTAILSNSGLGQLVTVTGEVAYSDLGSRKKAHKMAKLSAIGQLDPERAVTENKGIYNGVAGVALATGNDWRALEAAGHAYASSSGQYRSLSSWVTDDDAKVLRGTLTLPVNVGTVGGSISAMPQARRSLQLLKQPSVDELRALIAGVGLAQNLAALKALAGEGIQRGHMRMQYRALAVSVGAREDELAAMVKGLKKAEQVDSELAAKLLKEIRINAEED</sequence>
<dbReference type="InterPro" id="IPR009029">
    <property type="entry name" value="HMG_CoA_Rdtase_sub-bd_dom_sf"/>
</dbReference>
<dbReference type="SUPFAM" id="SSF55035">
    <property type="entry name" value="NAD-binding domain of HMG-CoA reductase"/>
    <property type="match status" value="1"/>
</dbReference>
<keyword evidence="5" id="KW-1185">Reference proteome</keyword>
<dbReference type="InterPro" id="IPR023074">
    <property type="entry name" value="HMG_CoA_Rdtase_cat_sf"/>
</dbReference>
<dbReference type="SUPFAM" id="SSF56542">
    <property type="entry name" value="Substrate-binding domain of HMG-CoA reductase"/>
    <property type="match status" value="1"/>
</dbReference>
<dbReference type="PRINTS" id="PR00071">
    <property type="entry name" value="HMGCOARDTASE"/>
</dbReference>
<dbReference type="InterPro" id="IPR002202">
    <property type="entry name" value="HMG_CoA_Rdtase"/>
</dbReference>
<dbReference type="Gene3D" id="1.10.8.660">
    <property type="match status" value="1"/>
</dbReference>